<dbReference type="Proteomes" id="UP000286097">
    <property type="component" value="Unassembled WGS sequence"/>
</dbReference>
<comment type="caution">
    <text evidence="1">The sequence shown here is derived from an EMBL/GenBank/DDBJ whole genome shotgun (WGS) entry which is preliminary data.</text>
</comment>
<evidence type="ECO:0000313" key="2">
    <source>
        <dbReference type="Proteomes" id="UP000286097"/>
    </source>
</evidence>
<protein>
    <submittedName>
        <fullName evidence="1">Uncharacterized protein</fullName>
    </submittedName>
</protein>
<dbReference type="AlphaFoldDB" id="A0A3R7VYJ7"/>
<gene>
    <name evidence="1" type="ORF">DD237_007961</name>
</gene>
<reference evidence="1 2" key="1">
    <citation type="submission" date="2018-06" db="EMBL/GenBank/DDBJ databases">
        <title>Comparative genomics of downy mildews reveals potential adaptations to biotrophy.</title>
        <authorList>
            <person name="Fletcher K."/>
            <person name="Klosterman S.J."/>
            <person name="Derevnina L."/>
            <person name="Martin F."/>
            <person name="Koike S."/>
            <person name="Reyes Chin-Wo S."/>
            <person name="Mou B."/>
            <person name="Michelmore R."/>
        </authorList>
    </citation>
    <scope>NUCLEOTIDE SEQUENCE [LARGE SCALE GENOMIC DNA]</scope>
    <source>
        <strain evidence="1 2">R13</strain>
    </source>
</reference>
<proteinExistence type="predicted"/>
<sequence length="60" mass="6357">MKAAFLLKALVKQILKCSSMQAGAVAEGLAEAEPLVEPNYFEVATDATQLPTTDGVLYVT</sequence>
<accession>A0A3R7VYJ7</accession>
<name>A0A3R7VYJ7_9STRA</name>
<organism evidence="1 2">
    <name type="scientific">Peronospora effusa</name>
    <dbReference type="NCBI Taxonomy" id="542832"/>
    <lineage>
        <taxon>Eukaryota</taxon>
        <taxon>Sar</taxon>
        <taxon>Stramenopiles</taxon>
        <taxon>Oomycota</taxon>
        <taxon>Peronosporomycetes</taxon>
        <taxon>Peronosporales</taxon>
        <taxon>Peronosporaceae</taxon>
        <taxon>Peronospora</taxon>
    </lineage>
</organism>
<evidence type="ECO:0000313" key="1">
    <source>
        <dbReference type="EMBL" id="RQM09425.1"/>
    </source>
</evidence>
<dbReference type="VEuPathDB" id="FungiDB:DD237_007961"/>
<dbReference type="EMBL" id="QKXF01000702">
    <property type="protein sequence ID" value="RQM09425.1"/>
    <property type="molecule type" value="Genomic_DNA"/>
</dbReference>